<dbReference type="GO" id="GO:0019350">
    <property type="term" value="P:teichoic acid biosynthetic process"/>
    <property type="evidence" value="ECO:0007669"/>
    <property type="project" value="UniProtKB-UniRule"/>
</dbReference>
<accession>A0A176TJP4</accession>
<gene>
    <name evidence="7" type="ORF">A7K95_06235</name>
    <name evidence="6" type="ORF">GA842_05860</name>
</gene>
<dbReference type="AlphaFoldDB" id="A0A176TJP4"/>
<evidence type="ECO:0000313" key="8">
    <source>
        <dbReference type="Proteomes" id="UP000077280"/>
    </source>
</evidence>
<dbReference type="InterPro" id="IPR004629">
    <property type="entry name" value="WecG_TagA_CpsF"/>
</dbReference>
<comment type="pathway">
    <text evidence="5">Cell wall biogenesis; teichoic acid biosynthesis.</text>
</comment>
<sequence length="245" mass="28163">MNDPFRSVKIMGIPFANTTRNQFINQLQTRIQNHQNTFVVTANPEIVMYANRNEPYRNLILKADYISPDGIGIIKAAATLKTPLPERITGFDIFTGLLKWADQTQKKVYFLGAKPHVINLLTTKLAANFPGVQVVGARDGYYKDESLIAAEIKAQQPDIVFVATGFPKQEQFIASHRHLTNGLWMGVGGSFDVFVGIVKRAPQFWQNHHLEWFYRLITEPKRLKRQMIIPQFMWKIHQLKKQNKL</sequence>
<dbReference type="RefSeq" id="WP_057784635.1">
    <property type="nucleotide sequence ID" value="NZ_BJWE01000038.1"/>
</dbReference>
<keyword evidence="4 5" id="KW-0961">Cell wall biogenesis/degradation</keyword>
<keyword evidence="8" id="KW-1185">Reference proteome</keyword>
<dbReference type="CDD" id="cd06533">
    <property type="entry name" value="Glyco_transf_WecG_TagA"/>
    <property type="match status" value="1"/>
</dbReference>
<evidence type="ECO:0000313" key="7">
    <source>
        <dbReference type="EMBL" id="OAD64188.1"/>
    </source>
</evidence>
<evidence type="ECO:0000256" key="3">
    <source>
        <dbReference type="ARBA" id="ARBA00022944"/>
    </source>
</evidence>
<dbReference type="Proteomes" id="UP000077280">
    <property type="component" value="Unassembled WGS sequence"/>
</dbReference>
<keyword evidence="3 5" id="KW-0777">Teichoic acid biosynthesis</keyword>
<dbReference type="PANTHER" id="PTHR34136:SF1">
    <property type="entry name" value="UDP-N-ACETYL-D-MANNOSAMINURONIC ACID TRANSFERASE"/>
    <property type="match status" value="1"/>
</dbReference>
<evidence type="ECO:0000256" key="1">
    <source>
        <dbReference type="ARBA" id="ARBA00022676"/>
    </source>
</evidence>
<dbReference type="InterPro" id="IPR034714">
    <property type="entry name" value="TagA_TarA"/>
</dbReference>
<dbReference type="PANTHER" id="PTHR34136">
    <property type="match status" value="1"/>
</dbReference>
<dbReference type="NCBIfam" id="TIGR00696">
    <property type="entry name" value="wecG_tagA_cpsF"/>
    <property type="match status" value="1"/>
</dbReference>
<reference evidence="6" key="2">
    <citation type="submission" date="2019-10" db="EMBL/GenBank/DDBJ databases">
        <title>Malate fermentation in French cider.</title>
        <authorList>
            <person name="Cousin F.J."/>
            <person name="Medina Fernandez S."/>
            <person name="Misery B."/>
            <person name="Laplace J.-M."/>
            <person name="Cretenet M."/>
        </authorList>
    </citation>
    <scope>NUCLEOTIDE SEQUENCE</scope>
    <source>
        <strain evidence="6">UCMA15901</strain>
    </source>
</reference>
<keyword evidence="2 5" id="KW-0808">Transferase</keyword>
<protein>
    <recommendedName>
        <fullName evidence="5">N-acetylglucosaminyldiphosphoundecaprenol N-acetyl-beta-D-mannosaminyltransferase</fullName>
        <ecNumber evidence="5">2.4.1.187</ecNumber>
    </recommendedName>
    <alternativeName>
        <fullName evidence="5">N-acetylmannosaminyltransferase</fullName>
    </alternativeName>
    <alternativeName>
        <fullName evidence="5">UDP-N-acetylmannosamine transferase</fullName>
    </alternativeName>
    <alternativeName>
        <fullName evidence="5">UDP-N-acetylmannosamine:N-acetylglucosaminyl pyrophosphorylundecaprenol N-acetylmannosaminyltransferase</fullName>
    </alternativeName>
</protein>
<evidence type="ECO:0000256" key="5">
    <source>
        <dbReference type="HAMAP-Rule" id="MF_02070"/>
    </source>
</evidence>
<comment type="caution">
    <text evidence="6">The sequence shown here is derived from an EMBL/GenBank/DDBJ whole genome shotgun (WGS) entry which is preliminary data.</text>
</comment>
<dbReference type="OrthoDB" id="9771846at2"/>
<name>A0A176TJP4_9LACO</name>
<dbReference type="GO" id="GO:0047244">
    <property type="term" value="F:N-acetylglucosaminyldiphosphoundecaprenol N-acetyl-beta-D-mannosaminyltransferase activity"/>
    <property type="evidence" value="ECO:0007669"/>
    <property type="project" value="UniProtKB-UniRule"/>
</dbReference>
<organism evidence="6 9">
    <name type="scientific">Pediococcus parvulus</name>
    <dbReference type="NCBI Taxonomy" id="54062"/>
    <lineage>
        <taxon>Bacteria</taxon>
        <taxon>Bacillati</taxon>
        <taxon>Bacillota</taxon>
        <taxon>Bacilli</taxon>
        <taxon>Lactobacillales</taxon>
        <taxon>Lactobacillaceae</taxon>
        <taxon>Pediococcus</taxon>
    </lineage>
</organism>
<dbReference type="Proteomes" id="UP001275867">
    <property type="component" value="Unassembled WGS sequence"/>
</dbReference>
<dbReference type="GO" id="GO:0071555">
    <property type="term" value="P:cell wall organization"/>
    <property type="evidence" value="ECO:0007669"/>
    <property type="project" value="UniProtKB-KW"/>
</dbReference>
<proteinExistence type="inferred from homology"/>
<keyword evidence="1 5" id="KW-0328">Glycosyltransferase</keyword>
<reference evidence="7 8" key="1">
    <citation type="submission" date="2016-05" db="EMBL/GenBank/DDBJ databases">
        <title>Draft genome sequence of Pediococcus parvulus 2.6, a probiotic beta-glucan producer strain.</title>
        <authorList>
            <person name="Mohedano M.L."/>
            <person name="Perez-Ramos A."/>
            <person name="Duenas M.T."/>
            <person name="Lamontanara A."/>
            <person name="Orru L."/>
            <person name="Spano G."/>
            <person name="Capozzi V."/>
            <person name="Lopez P."/>
        </authorList>
    </citation>
    <scope>NUCLEOTIDE SEQUENCE [LARGE SCALE GENOMIC DNA]</scope>
    <source>
        <strain evidence="7 8">2.6</strain>
    </source>
</reference>
<dbReference type="Pfam" id="PF03808">
    <property type="entry name" value="Glyco_tran_WecG"/>
    <property type="match status" value="1"/>
</dbReference>
<comment type="similarity">
    <text evidence="5">Belongs to the glycosyltransferase 26 family. TagA/TarA subfamily.</text>
</comment>
<evidence type="ECO:0000256" key="4">
    <source>
        <dbReference type="ARBA" id="ARBA00023316"/>
    </source>
</evidence>
<dbReference type="EMBL" id="WERX01000016">
    <property type="protein sequence ID" value="MDV7694406.1"/>
    <property type="molecule type" value="Genomic_DNA"/>
</dbReference>
<evidence type="ECO:0000313" key="6">
    <source>
        <dbReference type="EMBL" id="MDV7694406.1"/>
    </source>
</evidence>
<comment type="function">
    <text evidence="5">Catalyzes the conversion of GlcNAc-PP-undecaprenol into ManNAc-GlcNAc-PP-undecaprenol, the first committed lipid intermediate in the de novo synthesis of teichoic acid.</text>
</comment>
<evidence type="ECO:0000313" key="9">
    <source>
        <dbReference type="Proteomes" id="UP001275867"/>
    </source>
</evidence>
<dbReference type="HAMAP" id="MF_02070">
    <property type="entry name" value="TagA_TarA"/>
    <property type="match status" value="1"/>
</dbReference>
<dbReference type="EMBL" id="LXND01000042">
    <property type="protein sequence ID" value="OAD64188.1"/>
    <property type="molecule type" value="Genomic_DNA"/>
</dbReference>
<comment type="catalytic activity">
    <reaction evidence="5">
        <text>UDP-N-acetyl-alpha-D-mannosamine + N-acetyl-alpha-D-glucosaminyl-di-trans,octa-cis-undecaprenyl diphosphate = N-acetyl-beta-D-mannosaminyl-(1-&gt;4)-N-acetyl-alpha-D-glucosaminyl di-trans,octa-cis-undecaprenyl diphosphate + UDP + H(+)</text>
        <dbReference type="Rhea" id="RHEA:16053"/>
        <dbReference type="ChEBI" id="CHEBI:15378"/>
        <dbReference type="ChEBI" id="CHEBI:58223"/>
        <dbReference type="ChEBI" id="CHEBI:62959"/>
        <dbReference type="ChEBI" id="CHEBI:68623"/>
        <dbReference type="ChEBI" id="CHEBI:132210"/>
        <dbReference type="EC" id="2.4.1.187"/>
    </reaction>
</comment>
<evidence type="ECO:0000256" key="2">
    <source>
        <dbReference type="ARBA" id="ARBA00022679"/>
    </source>
</evidence>
<dbReference type="EC" id="2.4.1.187" evidence="5"/>